<proteinExistence type="predicted"/>
<gene>
    <name evidence="1" type="ORF">LCGC14_1493010</name>
</gene>
<sequence>MLDAYRRGCRVGVVPKKTHWTRDWQIAGVNSQVGLLKIGSREGITLDRISPGQYMYKDWWVRGSASGNVWLVGKRGERAIFHSSTLKGIREMLANIEPSEIGSREGITLDRVGTGHYLWKNYHILRTKNRWMVWDSLNPGPTHRYRTLRNVRKRLALGIPFPEVGSREGITLKPIRSGRYEYEGDKDFYFISQWEWGPTYRKWDVKGKNISAGGFRTLRDVRKWIAAREARQAIARAESS</sequence>
<protein>
    <submittedName>
        <fullName evidence="1">Uncharacterized protein</fullName>
    </submittedName>
</protein>
<dbReference type="EMBL" id="LAZR01010755">
    <property type="protein sequence ID" value="KKM65258.1"/>
    <property type="molecule type" value="Genomic_DNA"/>
</dbReference>
<dbReference type="AlphaFoldDB" id="A0A0F9J6W6"/>
<organism evidence="1">
    <name type="scientific">marine sediment metagenome</name>
    <dbReference type="NCBI Taxonomy" id="412755"/>
    <lineage>
        <taxon>unclassified sequences</taxon>
        <taxon>metagenomes</taxon>
        <taxon>ecological metagenomes</taxon>
    </lineage>
</organism>
<evidence type="ECO:0000313" key="1">
    <source>
        <dbReference type="EMBL" id="KKM65258.1"/>
    </source>
</evidence>
<comment type="caution">
    <text evidence="1">The sequence shown here is derived from an EMBL/GenBank/DDBJ whole genome shotgun (WGS) entry which is preliminary data.</text>
</comment>
<accession>A0A0F9J6W6</accession>
<name>A0A0F9J6W6_9ZZZZ</name>
<reference evidence="1" key="1">
    <citation type="journal article" date="2015" name="Nature">
        <title>Complex archaea that bridge the gap between prokaryotes and eukaryotes.</title>
        <authorList>
            <person name="Spang A."/>
            <person name="Saw J.H."/>
            <person name="Jorgensen S.L."/>
            <person name="Zaremba-Niedzwiedzka K."/>
            <person name="Martijn J."/>
            <person name="Lind A.E."/>
            <person name="van Eijk R."/>
            <person name="Schleper C."/>
            <person name="Guy L."/>
            <person name="Ettema T.J."/>
        </authorList>
    </citation>
    <scope>NUCLEOTIDE SEQUENCE</scope>
</reference>